<name>A0A645H2R2_9ZZZZ</name>
<comment type="caution">
    <text evidence="1">The sequence shown here is derived from an EMBL/GenBank/DDBJ whole genome shotgun (WGS) entry which is preliminary data.</text>
</comment>
<sequence>MSLITMIYVFLNAQRFQGEYTSDTQQDFLFQTVLPIAAIQLMSDRAVELAIHFIVRIEQIQGYAPHIYFPHISMYYIIDIGNIYHKRLSVRIIHPFQRKRTKILCFVISNLLSVNSQ</sequence>
<protein>
    <submittedName>
        <fullName evidence="1">Uncharacterized protein</fullName>
    </submittedName>
</protein>
<dbReference type="AlphaFoldDB" id="A0A645H2R2"/>
<evidence type="ECO:0000313" key="1">
    <source>
        <dbReference type="EMBL" id="MPN32602.1"/>
    </source>
</evidence>
<dbReference type="EMBL" id="VSSQ01084690">
    <property type="protein sequence ID" value="MPN32602.1"/>
    <property type="molecule type" value="Genomic_DNA"/>
</dbReference>
<organism evidence="1">
    <name type="scientific">bioreactor metagenome</name>
    <dbReference type="NCBI Taxonomy" id="1076179"/>
    <lineage>
        <taxon>unclassified sequences</taxon>
        <taxon>metagenomes</taxon>
        <taxon>ecological metagenomes</taxon>
    </lineage>
</organism>
<reference evidence="1" key="1">
    <citation type="submission" date="2019-08" db="EMBL/GenBank/DDBJ databases">
        <authorList>
            <person name="Kucharzyk K."/>
            <person name="Murdoch R.W."/>
            <person name="Higgins S."/>
            <person name="Loffler F."/>
        </authorList>
    </citation>
    <scope>NUCLEOTIDE SEQUENCE</scope>
</reference>
<accession>A0A645H2R2</accession>
<proteinExistence type="predicted"/>
<gene>
    <name evidence="1" type="ORF">SDC9_180082</name>
</gene>